<evidence type="ECO:0000256" key="6">
    <source>
        <dbReference type="ARBA" id="ARBA00023136"/>
    </source>
</evidence>
<dbReference type="InterPro" id="IPR013783">
    <property type="entry name" value="Ig-like_fold"/>
</dbReference>
<keyword evidence="7" id="KW-0998">Cell outer membrane</keyword>
<dbReference type="GO" id="GO:0005576">
    <property type="term" value="C:extracellular region"/>
    <property type="evidence" value="ECO:0007669"/>
    <property type="project" value="UniProtKB-SubCell"/>
</dbReference>
<gene>
    <name evidence="8" type="ORF">SAMN02910315_00240</name>
</gene>
<name>A0A1G5V1L3_9EURY</name>
<dbReference type="SUPFAM" id="SSF51126">
    <property type="entry name" value="Pectin lyase-like"/>
    <property type="match status" value="3"/>
</dbReference>
<dbReference type="InterPro" id="IPR006626">
    <property type="entry name" value="PbH1"/>
</dbReference>
<evidence type="ECO:0000313" key="8">
    <source>
        <dbReference type="EMBL" id="SDA39266.1"/>
    </source>
</evidence>
<dbReference type="Proteomes" id="UP000323439">
    <property type="component" value="Unassembled WGS sequence"/>
</dbReference>
<sequence>MMSISSASATHNDEQLTENLTANIDAGNIDISADDIKIDEILSLSQEDDDILTASGTFTNLYDDIRTASGPVIYLYKDYEYTSSYISGVPITKSNVIIDGQGYTIDGKNSARIFQIASTYQNITFRNINFVNGYSTGSGGAINAQTTINIINCTFDSNSVSSTSTGGGAVYIKSREDSLVTIADSIFRNNTANVFGGAIQIASPTNYQHGYDVNIENCTFADNSVSTDVNERGGGAIIINKYVRVNITSSKFVNNSAPTSEGGSIRYSGPLTIRDSEFYSNHAIHGGALCFGQGELLKIYNSVFENNYATSEGGAIKSRDYEMENVNFTNNTAGTFGGAILSRSGVSSLTNANFDSNTAVDGGAVYLHRDLSRLTVSNSLFTNNNATNNGGAVYSNTPNWVSMTGPTFETNRANKGGAVYFANGKFTLSISNFKNNNATVEGGAIYVASNGQVYNSVFTDNEAVLGGAIYWNGAEGKIQGSTFNSNDGITGRSIYWRGNSGIIENSIFYDTVAHLGSVYWYGNDGLIESSTFSGTKGVYIDEHASLTLKSNNQFGPKNGDYVVYNNGTASFNSNNFDSLILNNGTITSQTYVNSLNNKTILINTSSMIIHTAVLDDNGNYIKVNNSVINVYDSANLTTTFNNTHYVSYISNIALGEHVVTSLGYENCGLANCHVGTGGIIYLLLNLTINQTNYGEKVVFTTTVVNTTYNGTIDLAVNDIHYNVTLINGTAVLTLYNMAPNTYNVVASYHEYNQTVSANMEIEVQLRNSTIIVNASDIYYGDIATITVNTTNGTTGNVFLFVNNDMYIVKLVNSTGLVNLSGLAGNNYTVYGYYSGNAYFSDSYNSTKFTVYKYQPEINITTTDVKAGEIATVKIDLSKDITGKVLVGVDDKVYTFYNKSSIVIYLSNCTAGNTSVRVHYLGDDKYYEANKTSSFLVSKKNMTIIIQTAPITVGANETISVILPRDAQGIVLLDVNGTRYYGYANNTVATFTISDLPRGLYNVIATYAEDDIYNTATNTSSFMVNYVAEYSFNVTATSDEDLNVYVNISLPKDIDGDVYVEIDGKNYTAHMSKGKDTVIIPNLLSGKYDGIVYLVNDSKYMNGNRTFTVNLERVSPNMIAEYNHTIYVDDDAIITVKIDDEATGNITLRINNTNYTAEIDRGLATFNITGLEWNTYRFNVTYEGNRKFLPAKKEYTLEVSRIHNYYSNLVAKDIYVGDNATIIITFEDDTTGNVTLLINGSKYNITLKNGTGSINISGLPVGKYSINATYGGDRKYEPYNRLFEDFYVRKIINYDFIPNGVANATHANITVTFPADADGHVNITINGQTYIGVPVKNGHANCTVGGLSPNTKYPVKIDYSGNYKYEPGSKNITLNSNKTSDYVFIVKGDDIHVGDIAYVEVYLPNATDGDQVTIKVGNRTLEYASVVNGTVYHPVIGLAEGEYFCTITYLGNDKYEESAKSGNLYVSKISSYKFDVEANEPKVDENLTINIQLPTDATGNVTVTVSINNTNYTANVTNGSARVIIPGLPHGVYNTTVFFSGDDKYHNGTKVIEVIVKKVSEYPFTVTPTDIFVGQNETIRITLPTDVSGNVTITIDNTPYVNQVVTVVNGTGWFNVTGLAEGQYQLSVSLTDDRKYEDDTVYGNFKVSPVNDYLFNVTVTDPNYVRDNITFTVKLPTNATGNVTVTIF</sequence>
<reference evidence="8 9" key="1">
    <citation type="submission" date="2016-10" db="EMBL/GenBank/DDBJ databases">
        <authorList>
            <person name="Varghese N."/>
            <person name="Submissions S."/>
        </authorList>
    </citation>
    <scope>NUCLEOTIDE SEQUENCE [LARGE SCALE GENOMIC DNA]</scope>
    <source>
        <strain evidence="8 9">DSM 16643</strain>
    </source>
</reference>
<dbReference type="PANTHER" id="PTHR11319:SF35">
    <property type="entry name" value="OUTER MEMBRANE PROTEIN PMPC-RELATED"/>
    <property type="match status" value="1"/>
</dbReference>
<dbReference type="RefSeq" id="WP_149730889.1">
    <property type="nucleotide sequence ID" value="NZ_FMXB01000002.1"/>
</dbReference>
<keyword evidence="9" id="KW-1185">Reference proteome</keyword>
<accession>A0A1G5V1L3</accession>
<evidence type="ECO:0000256" key="5">
    <source>
        <dbReference type="ARBA" id="ARBA00022729"/>
    </source>
</evidence>
<evidence type="ECO:0000313" key="9">
    <source>
        <dbReference type="Proteomes" id="UP000323439"/>
    </source>
</evidence>
<dbReference type="InterPro" id="IPR011050">
    <property type="entry name" value="Pectin_lyase_fold/virulence"/>
</dbReference>
<proteinExistence type="predicted"/>
<dbReference type="Gene3D" id="2.60.40.10">
    <property type="entry name" value="Immunoglobulins"/>
    <property type="match status" value="1"/>
</dbReference>
<evidence type="ECO:0000256" key="4">
    <source>
        <dbReference type="ARBA" id="ARBA00022525"/>
    </source>
</evidence>
<keyword evidence="6" id="KW-0472">Membrane</keyword>
<organism evidence="8 9">
    <name type="scientific">Methanobrevibacter millerae</name>
    <dbReference type="NCBI Taxonomy" id="230361"/>
    <lineage>
        <taxon>Archaea</taxon>
        <taxon>Methanobacteriati</taxon>
        <taxon>Methanobacteriota</taxon>
        <taxon>Methanomada group</taxon>
        <taxon>Methanobacteria</taxon>
        <taxon>Methanobacteriales</taxon>
        <taxon>Methanobacteriaceae</taxon>
        <taxon>Methanobrevibacter</taxon>
    </lineage>
</organism>
<dbReference type="InterPro" id="IPR003368">
    <property type="entry name" value="POMP_repeat"/>
</dbReference>
<keyword evidence="5" id="KW-0732">Signal</keyword>
<evidence type="ECO:0000256" key="7">
    <source>
        <dbReference type="ARBA" id="ARBA00023237"/>
    </source>
</evidence>
<dbReference type="SMART" id="SM00710">
    <property type="entry name" value="PbH1"/>
    <property type="match status" value="8"/>
</dbReference>
<dbReference type="PANTHER" id="PTHR11319">
    <property type="entry name" value="G PROTEIN-COUPLED RECEPTOR-RELATED"/>
    <property type="match status" value="1"/>
</dbReference>
<keyword evidence="4" id="KW-0964">Secreted</keyword>
<dbReference type="EMBL" id="FMXB01000002">
    <property type="protein sequence ID" value="SDA39266.1"/>
    <property type="molecule type" value="Genomic_DNA"/>
</dbReference>
<comment type="subcellular location">
    <subcellularLocation>
        <location evidence="1">Cell envelope</location>
    </subcellularLocation>
    <subcellularLocation>
        <location evidence="2">Cell outer membrane</location>
    </subcellularLocation>
    <subcellularLocation>
        <location evidence="3">Secreted</location>
    </subcellularLocation>
</comment>
<dbReference type="Pfam" id="PF02415">
    <property type="entry name" value="Chlam_PMP"/>
    <property type="match status" value="2"/>
</dbReference>
<protein>
    <submittedName>
        <fullName evidence="8">Polymorphic outer membrane protein repeat-containing protein</fullName>
    </submittedName>
</protein>
<dbReference type="NCBIfam" id="TIGR01376">
    <property type="entry name" value="POMP_repeat"/>
    <property type="match status" value="1"/>
</dbReference>
<evidence type="ECO:0000256" key="2">
    <source>
        <dbReference type="ARBA" id="ARBA00004442"/>
    </source>
</evidence>
<evidence type="ECO:0000256" key="1">
    <source>
        <dbReference type="ARBA" id="ARBA00004196"/>
    </source>
</evidence>
<evidence type="ECO:0000256" key="3">
    <source>
        <dbReference type="ARBA" id="ARBA00004613"/>
    </source>
</evidence>